<evidence type="ECO:0000313" key="3">
    <source>
        <dbReference type="Proteomes" id="UP000054805"/>
    </source>
</evidence>
<feature type="compositionally biased region" description="Polar residues" evidence="1">
    <location>
        <begin position="47"/>
        <end position="56"/>
    </location>
</feature>
<dbReference type="AlphaFoldDB" id="A0A0V1GIP5"/>
<accession>A0A0V1GIP5</accession>
<evidence type="ECO:0000256" key="1">
    <source>
        <dbReference type="SAM" id="MobiDB-lite"/>
    </source>
</evidence>
<gene>
    <name evidence="2" type="ORF">T4B_4027</name>
</gene>
<organism evidence="2 3">
    <name type="scientific">Trichinella pseudospiralis</name>
    <name type="common">Parasitic roundworm</name>
    <dbReference type="NCBI Taxonomy" id="6337"/>
    <lineage>
        <taxon>Eukaryota</taxon>
        <taxon>Metazoa</taxon>
        <taxon>Ecdysozoa</taxon>
        <taxon>Nematoda</taxon>
        <taxon>Enoplea</taxon>
        <taxon>Dorylaimia</taxon>
        <taxon>Trichinellida</taxon>
        <taxon>Trichinellidae</taxon>
        <taxon>Trichinella</taxon>
    </lineage>
</organism>
<feature type="region of interest" description="Disordered" evidence="1">
    <location>
        <begin position="47"/>
        <end position="66"/>
    </location>
</feature>
<name>A0A0V1GIP5_TRIPS</name>
<proteinExistence type="predicted"/>
<comment type="caution">
    <text evidence="2">The sequence shown here is derived from an EMBL/GenBank/DDBJ whole genome shotgun (WGS) entry which is preliminary data.</text>
</comment>
<evidence type="ECO:0000313" key="2">
    <source>
        <dbReference type="EMBL" id="KRY98119.1"/>
    </source>
</evidence>
<protein>
    <submittedName>
        <fullName evidence="2">Uncharacterized protein</fullName>
    </submittedName>
</protein>
<sequence>MNVNNYQYKSDDSLGDSPEVLTITAVSLGQLLAQCTLICTLCKSAQTSSSTNSGIRTSGRLHCQLQ</sequence>
<dbReference type="EMBL" id="JYDS01001935">
    <property type="protein sequence ID" value="KRY98119.1"/>
    <property type="molecule type" value="Genomic_DNA"/>
</dbReference>
<dbReference type="Proteomes" id="UP000054805">
    <property type="component" value="Unassembled WGS sequence"/>
</dbReference>
<reference evidence="2 3" key="1">
    <citation type="submission" date="2015-01" db="EMBL/GenBank/DDBJ databases">
        <title>Evolution of Trichinella species and genotypes.</title>
        <authorList>
            <person name="Korhonen P.K."/>
            <person name="Edoardo P."/>
            <person name="Giuseppe L.R."/>
            <person name="Gasser R.B."/>
        </authorList>
    </citation>
    <scope>NUCLEOTIDE SEQUENCE [LARGE SCALE GENOMIC DNA]</scope>
    <source>
        <strain evidence="2">ISS588</strain>
    </source>
</reference>
<keyword evidence="3" id="KW-1185">Reference proteome</keyword>